<evidence type="ECO:0000256" key="7">
    <source>
        <dbReference type="RuleBase" id="RU367003"/>
    </source>
</evidence>
<protein>
    <recommendedName>
        <fullName evidence="7">Protein TIC 20</fullName>
    </recommendedName>
</protein>
<name>A0A328DEV7_9ASTE</name>
<evidence type="ECO:0000256" key="3">
    <source>
        <dbReference type="ARBA" id="ARBA00022692"/>
    </source>
</evidence>
<evidence type="ECO:0000256" key="6">
    <source>
        <dbReference type="ARBA" id="ARBA00023136"/>
    </source>
</evidence>
<dbReference type="PANTHER" id="PTHR33510">
    <property type="entry name" value="PROTEIN TIC 20-II, CHLOROPLASTIC"/>
    <property type="match status" value="1"/>
</dbReference>
<feature type="transmembrane region" description="Helical" evidence="7">
    <location>
        <begin position="141"/>
        <end position="164"/>
    </location>
</feature>
<gene>
    <name evidence="9" type="ORF">DM860_014113</name>
</gene>
<comment type="caution">
    <text evidence="9">The sequence shown here is derived from an EMBL/GenBank/DDBJ whole genome shotgun (WGS) entry which is preliminary data.</text>
</comment>
<comment type="similarity">
    <text evidence="2 7">Belongs to the Tic20 family.</text>
</comment>
<dbReference type="PANTHER" id="PTHR33510:SF5">
    <property type="entry name" value="PROTEIN TIC 20-II, CHLOROPLASTIC"/>
    <property type="match status" value="1"/>
</dbReference>
<dbReference type="EMBL" id="NQVE01000150">
    <property type="protein sequence ID" value="RAL43976.1"/>
    <property type="molecule type" value="Genomic_DNA"/>
</dbReference>
<comment type="function">
    <text evidence="7">Involved in protein precursor import into chloroplasts.</text>
</comment>
<evidence type="ECO:0000256" key="4">
    <source>
        <dbReference type="ARBA" id="ARBA00022780"/>
    </source>
</evidence>
<feature type="compositionally biased region" description="Polar residues" evidence="8">
    <location>
        <begin position="35"/>
        <end position="46"/>
    </location>
</feature>
<proteinExistence type="inferred from homology"/>
<sequence length="216" mass="23993">MASATLLRLSLPPFAATVCLPPHQHRRRLLPRPLTPNSPNLFQTRSPPKPQRAGSPISASYGPTPATDRLISAAAYFLPLFNGLQYGRFLLAQYPTLAIPFDPILPILSLYRSVPFASFVSFFAIYLGIVRNQRFSHYARFNSLQALVLDILLVVPLLVQRIFAPGRAGIGLKITIWMYNGLFVFVVGCFLYGLLASVFGKTPYFPLVTDAAKHQM</sequence>
<comment type="caution">
    <text evidence="7">Lacks conserved residue(s) required for the propagation of feature annotation.</text>
</comment>
<dbReference type="AlphaFoldDB" id="A0A328DEV7"/>
<dbReference type="Pfam" id="PF16166">
    <property type="entry name" value="TIC20"/>
    <property type="match status" value="1"/>
</dbReference>
<organism evidence="9 10">
    <name type="scientific">Cuscuta australis</name>
    <dbReference type="NCBI Taxonomy" id="267555"/>
    <lineage>
        <taxon>Eukaryota</taxon>
        <taxon>Viridiplantae</taxon>
        <taxon>Streptophyta</taxon>
        <taxon>Embryophyta</taxon>
        <taxon>Tracheophyta</taxon>
        <taxon>Spermatophyta</taxon>
        <taxon>Magnoliopsida</taxon>
        <taxon>eudicotyledons</taxon>
        <taxon>Gunneridae</taxon>
        <taxon>Pentapetalae</taxon>
        <taxon>asterids</taxon>
        <taxon>lamiids</taxon>
        <taxon>Solanales</taxon>
        <taxon>Convolvulaceae</taxon>
        <taxon>Cuscuteae</taxon>
        <taxon>Cuscuta</taxon>
        <taxon>Cuscuta subgen. Grammica</taxon>
        <taxon>Cuscuta sect. Cleistogrammica</taxon>
    </lineage>
</organism>
<comment type="subcellular location">
    <subcellularLocation>
        <location evidence="1">Plastid</location>
        <location evidence="1">Chloroplast inner membrane</location>
        <topology evidence="1">Multi-pass membrane protein</topology>
    </subcellularLocation>
    <subcellularLocation>
        <location evidence="7">Plastid</location>
        <location evidence="7">Chloroplast membrane</location>
        <topology evidence="7">Multi-pass membrane protein</topology>
    </subcellularLocation>
</comment>
<evidence type="ECO:0000313" key="10">
    <source>
        <dbReference type="Proteomes" id="UP000249390"/>
    </source>
</evidence>
<evidence type="ECO:0000256" key="5">
    <source>
        <dbReference type="ARBA" id="ARBA00022989"/>
    </source>
</evidence>
<evidence type="ECO:0000256" key="8">
    <source>
        <dbReference type="SAM" id="MobiDB-lite"/>
    </source>
</evidence>
<keyword evidence="6 7" id="KW-0472">Membrane</keyword>
<dbReference type="Proteomes" id="UP000249390">
    <property type="component" value="Unassembled WGS sequence"/>
</dbReference>
<keyword evidence="5 7" id="KW-1133">Transmembrane helix</keyword>
<keyword evidence="3 7" id="KW-0812">Transmembrane</keyword>
<evidence type="ECO:0000313" key="9">
    <source>
        <dbReference type="EMBL" id="RAL43976.1"/>
    </source>
</evidence>
<keyword evidence="10" id="KW-1185">Reference proteome</keyword>
<feature type="transmembrane region" description="Helical" evidence="7">
    <location>
        <begin position="176"/>
        <end position="195"/>
    </location>
</feature>
<accession>A0A328DEV7</accession>
<keyword evidence="4" id="KW-1001">Plastid inner membrane</keyword>
<dbReference type="InterPro" id="IPR005691">
    <property type="entry name" value="Tic20"/>
</dbReference>
<evidence type="ECO:0000256" key="2">
    <source>
        <dbReference type="ARBA" id="ARBA00009596"/>
    </source>
</evidence>
<evidence type="ECO:0000256" key="1">
    <source>
        <dbReference type="ARBA" id="ARBA00004478"/>
    </source>
</evidence>
<dbReference type="GO" id="GO:0009706">
    <property type="term" value="C:chloroplast inner membrane"/>
    <property type="evidence" value="ECO:0007669"/>
    <property type="project" value="UniProtKB-SubCell"/>
</dbReference>
<reference evidence="9 10" key="1">
    <citation type="submission" date="2018-06" db="EMBL/GenBank/DDBJ databases">
        <title>The Genome of Cuscuta australis (Dodder) Provides Insight into the Evolution of Plant Parasitism.</title>
        <authorList>
            <person name="Liu H."/>
        </authorList>
    </citation>
    <scope>NUCLEOTIDE SEQUENCE [LARGE SCALE GENOMIC DNA]</scope>
    <source>
        <strain evidence="10">cv. Yunnan</strain>
        <tissue evidence="9">Vines</tissue>
    </source>
</reference>
<keyword evidence="7" id="KW-0150">Chloroplast</keyword>
<feature type="transmembrane region" description="Helical" evidence="7">
    <location>
        <begin position="110"/>
        <end position="129"/>
    </location>
</feature>
<keyword evidence="7" id="KW-0934">Plastid</keyword>
<feature type="region of interest" description="Disordered" evidence="8">
    <location>
        <begin position="28"/>
        <end position="61"/>
    </location>
</feature>